<dbReference type="Proteomes" id="UP000634136">
    <property type="component" value="Unassembled WGS sequence"/>
</dbReference>
<evidence type="ECO:0000313" key="2">
    <source>
        <dbReference type="Proteomes" id="UP000634136"/>
    </source>
</evidence>
<gene>
    <name evidence="1" type="ORF">G2W53_032801</name>
</gene>
<organism evidence="1 2">
    <name type="scientific">Senna tora</name>
    <dbReference type="NCBI Taxonomy" id="362788"/>
    <lineage>
        <taxon>Eukaryota</taxon>
        <taxon>Viridiplantae</taxon>
        <taxon>Streptophyta</taxon>
        <taxon>Embryophyta</taxon>
        <taxon>Tracheophyta</taxon>
        <taxon>Spermatophyta</taxon>
        <taxon>Magnoliopsida</taxon>
        <taxon>eudicotyledons</taxon>
        <taxon>Gunneridae</taxon>
        <taxon>Pentapetalae</taxon>
        <taxon>rosids</taxon>
        <taxon>fabids</taxon>
        <taxon>Fabales</taxon>
        <taxon>Fabaceae</taxon>
        <taxon>Caesalpinioideae</taxon>
        <taxon>Cassia clade</taxon>
        <taxon>Senna</taxon>
    </lineage>
</organism>
<name>A0A834SX37_9FABA</name>
<evidence type="ECO:0000313" key="1">
    <source>
        <dbReference type="EMBL" id="KAF7811825.1"/>
    </source>
</evidence>
<sequence>MTDWASVALPAKESVLAFQPTRQD</sequence>
<keyword evidence="2" id="KW-1185">Reference proteome</keyword>
<dbReference type="EMBL" id="JAAIUW010000010">
    <property type="protein sequence ID" value="KAF7811825.1"/>
    <property type="molecule type" value="Genomic_DNA"/>
</dbReference>
<reference evidence="1" key="1">
    <citation type="submission" date="2020-09" db="EMBL/GenBank/DDBJ databases">
        <title>Genome-Enabled Discovery of Anthraquinone Biosynthesis in Senna tora.</title>
        <authorList>
            <person name="Kang S.-H."/>
            <person name="Pandey R.P."/>
            <person name="Lee C.-M."/>
            <person name="Sim J.-S."/>
            <person name="Jeong J.-T."/>
            <person name="Choi B.-S."/>
            <person name="Jung M."/>
            <person name="Ginzburg D."/>
            <person name="Zhao K."/>
            <person name="Won S.Y."/>
            <person name="Oh T.-J."/>
            <person name="Yu Y."/>
            <person name="Kim N.-H."/>
            <person name="Lee O.R."/>
            <person name="Lee T.-H."/>
            <person name="Bashyal P."/>
            <person name="Kim T.-S."/>
            <person name="Lee W.-H."/>
            <person name="Kawkins C."/>
            <person name="Kim C.-K."/>
            <person name="Kim J.S."/>
            <person name="Ahn B.O."/>
            <person name="Rhee S.Y."/>
            <person name="Sohng J.K."/>
        </authorList>
    </citation>
    <scope>NUCLEOTIDE SEQUENCE</scope>
    <source>
        <tissue evidence="1">Leaf</tissue>
    </source>
</reference>
<dbReference type="AlphaFoldDB" id="A0A834SX37"/>
<protein>
    <submittedName>
        <fullName evidence="1">Uncharacterized protein</fullName>
    </submittedName>
</protein>
<accession>A0A834SX37</accession>
<comment type="caution">
    <text evidence="1">The sequence shown here is derived from an EMBL/GenBank/DDBJ whole genome shotgun (WGS) entry which is preliminary data.</text>
</comment>
<proteinExistence type="predicted"/>